<feature type="compositionally biased region" description="Acidic residues" evidence="1">
    <location>
        <begin position="88"/>
        <end position="97"/>
    </location>
</feature>
<name>A0AAD1U376_EUPCR</name>
<keyword evidence="3" id="KW-1185">Reference proteome</keyword>
<gene>
    <name evidence="2" type="ORF">ECRASSUSDP1_LOCUS2596</name>
</gene>
<sequence length="321" mass="37356">MNPFLSPQKRSLSITPALPAFPSLYEEDPVIYPKETSRLDLSPMNSVPKSGHPPDLEGVQELSYTEFVTAEKSLFEDEFRRENQDCDDRTEEIDGDEISGSKGLKNRGKRDLGKVEMINGEVTMSGEDSETLRFRKETKDSENYEEMVNSILDAIPTNPGVTELSERKDVINKRIIRGFKKFIVRLFDSKRIRPCRLTTERFKFKKEMIQEARRLEIISSDNTPNGEFSEFVCWMAMSKNTLKAKALFDYSNESIILMNEILAKYSHRKLQRLYCDTNIGQLYCYFFENGLYKFIKKCPDDKKDLYQKCAQELCNKFINYC</sequence>
<evidence type="ECO:0000256" key="1">
    <source>
        <dbReference type="SAM" id="MobiDB-lite"/>
    </source>
</evidence>
<proteinExistence type="predicted"/>
<accession>A0AAD1U376</accession>
<comment type="caution">
    <text evidence="2">The sequence shown here is derived from an EMBL/GenBank/DDBJ whole genome shotgun (WGS) entry which is preliminary data.</text>
</comment>
<feature type="region of interest" description="Disordered" evidence="1">
    <location>
        <begin position="82"/>
        <end position="106"/>
    </location>
</feature>
<evidence type="ECO:0000313" key="3">
    <source>
        <dbReference type="Proteomes" id="UP001295684"/>
    </source>
</evidence>
<protein>
    <submittedName>
        <fullName evidence="2">Uncharacterized protein</fullName>
    </submittedName>
</protein>
<reference evidence="2" key="1">
    <citation type="submission" date="2023-07" db="EMBL/GenBank/DDBJ databases">
        <authorList>
            <consortium name="AG Swart"/>
            <person name="Singh M."/>
            <person name="Singh A."/>
            <person name="Seah K."/>
            <person name="Emmerich C."/>
        </authorList>
    </citation>
    <scope>NUCLEOTIDE SEQUENCE</scope>
    <source>
        <strain evidence="2">DP1</strain>
    </source>
</reference>
<evidence type="ECO:0000313" key="2">
    <source>
        <dbReference type="EMBL" id="CAI2361285.1"/>
    </source>
</evidence>
<dbReference type="AlphaFoldDB" id="A0AAD1U376"/>
<dbReference type="Proteomes" id="UP001295684">
    <property type="component" value="Unassembled WGS sequence"/>
</dbReference>
<dbReference type="EMBL" id="CAMPGE010002482">
    <property type="protein sequence ID" value="CAI2361285.1"/>
    <property type="molecule type" value="Genomic_DNA"/>
</dbReference>
<organism evidence="2 3">
    <name type="scientific">Euplotes crassus</name>
    <dbReference type="NCBI Taxonomy" id="5936"/>
    <lineage>
        <taxon>Eukaryota</taxon>
        <taxon>Sar</taxon>
        <taxon>Alveolata</taxon>
        <taxon>Ciliophora</taxon>
        <taxon>Intramacronucleata</taxon>
        <taxon>Spirotrichea</taxon>
        <taxon>Hypotrichia</taxon>
        <taxon>Euplotida</taxon>
        <taxon>Euplotidae</taxon>
        <taxon>Moneuplotes</taxon>
    </lineage>
</organism>